<gene>
    <name evidence="2" type="ORF">HID58_081125</name>
</gene>
<accession>A0ABQ7Y6V6</accession>
<evidence type="ECO:0000313" key="3">
    <source>
        <dbReference type="Proteomes" id="UP000824890"/>
    </source>
</evidence>
<organism evidence="2 3">
    <name type="scientific">Brassica napus</name>
    <name type="common">Rape</name>
    <dbReference type="NCBI Taxonomy" id="3708"/>
    <lineage>
        <taxon>Eukaryota</taxon>
        <taxon>Viridiplantae</taxon>
        <taxon>Streptophyta</taxon>
        <taxon>Embryophyta</taxon>
        <taxon>Tracheophyta</taxon>
        <taxon>Spermatophyta</taxon>
        <taxon>Magnoliopsida</taxon>
        <taxon>eudicotyledons</taxon>
        <taxon>Gunneridae</taxon>
        <taxon>Pentapetalae</taxon>
        <taxon>rosids</taxon>
        <taxon>malvids</taxon>
        <taxon>Brassicales</taxon>
        <taxon>Brassicaceae</taxon>
        <taxon>Brassiceae</taxon>
        <taxon>Brassica</taxon>
    </lineage>
</organism>
<feature type="region of interest" description="Disordered" evidence="1">
    <location>
        <begin position="144"/>
        <end position="169"/>
    </location>
</feature>
<feature type="compositionally biased region" description="Basic and acidic residues" evidence="1">
    <location>
        <begin position="236"/>
        <end position="248"/>
    </location>
</feature>
<evidence type="ECO:0000313" key="2">
    <source>
        <dbReference type="EMBL" id="KAH0863914.1"/>
    </source>
</evidence>
<feature type="compositionally biased region" description="Basic and acidic residues" evidence="1">
    <location>
        <begin position="39"/>
        <end position="57"/>
    </location>
</feature>
<comment type="caution">
    <text evidence="2">The sequence shown here is derived from an EMBL/GenBank/DDBJ whole genome shotgun (WGS) entry which is preliminary data.</text>
</comment>
<feature type="region of interest" description="Disordered" evidence="1">
    <location>
        <begin position="1"/>
        <end position="79"/>
    </location>
</feature>
<reference evidence="2 3" key="1">
    <citation type="submission" date="2021-05" db="EMBL/GenBank/DDBJ databases">
        <title>Genome Assembly of Synthetic Allotetraploid Brassica napus Reveals Homoeologous Exchanges between Subgenomes.</title>
        <authorList>
            <person name="Davis J.T."/>
        </authorList>
    </citation>
    <scope>NUCLEOTIDE SEQUENCE [LARGE SCALE GENOMIC DNA]</scope>
    <source>
        <strain evidence="3">cv. Da-Ae</strain>
        <tissue evidence="2">Seedling</tissue>
    </source>
</reference>
<evidence type="ECO:0000256" key="1">
    <source>
        <dbReference type="SAM" id="MobiDB-lite"/>
    </source>
</evidence>
<dbReference type="EMBL" id="JAGKQM010000018">
    <property type="protein sequence ID" value="KAH0863914.1"/>
    <property type="molecule type" value="Genomic_DNA"/>
</dbReference>
<proteinExistence type="predicted"/>
<feature type="region of interest" description="Disordered" evidence="1">
    <location>
        <begin position="207"/>
        <end position="263"/>
    </location>
</feature>
<keyword evidence="3" id="KW-1185">Reference proteome</keyword>
<name>A0ABQ7Y6V6_BRANA</name>
<sequence>MKHSPPKNGLTTKPYHLLMRRHHREPGVVVDDNGAAPRRPMDDNPPHPPDSARERDANTTGQGTAELHPICRGASNTPQPYLKDRQQCLLATRSCCTNLQEELLEENHHHYQSTRLRSIIDSLTSHLSLAIKDRWIRREIPKTSTPNRERGFCHQPPPTNAGRNAGDPEHHNWSTIAHLCYQIWPDLSDPPNLALIATPHHCFRTLTTGQPHQEDNETTTVSISAELKRGRRRRDRGGEGKREEEERQPAAAGAVRPPEATTG</sequence>
<protein>
    <submittedName>
        <fullName evidence="2">Uncharacterized protein</fullName>
    </submittedName>
</protein>
<dbReference type="Proteomes" id="UP000824890">
    <property type="component" value="Unassembled WGS sequence"/>
</dbReference>